<accession>A0A5C0C9R1</accession>
<sequence>MKVCVSVALLLALTAFAAGQDCVQEDNCVAAEGCRCLSTASPIATGSTPQFVTISFNDAISEANYVNYYQRLFDGRVNPDGNPATGTFFVPHEYTDYSRVNSLYRSGQEIAVHTISKNPSSDYWRTAEEDTLVEEFEGQRTIISRFANIPASSIRGARVPNFELAGDTLFRAYARAGVEYDATITTRASDRYFPFTLDIPNQVPCQIGECPANPHPGIWAAPIIDLIGDGVECNNLQACRIAGTAEEIADWLTEQFEVQYQGDRAPINLVASAAWFLTTQDGFDGLSLFLDRLSSYNDVFLVSNSQVIDWMNNPVPINQVNTDVGDRLAGCTRLSCPVQKGEEIRYMVSCVQCPAVFPWLGNPLGLEEEEE</sequence>
<keyword evidence="1" id="KW-0732">Signal</keyword>
<evidence type="ECO:0000256" key="1">
    <source>
        <dbReference type="SAM" id="SignalP"/>
    </source>
</evidence>
<feature type="signal peptide" evidence="1">
    <location>
        <begin position="1"/>
        <end position="19"/>
    </location>
</feature>
<organism evidence="2">
    <name type="scientific">Oryctes rhinoceros</name>
    <name type="common">Coconut rhinoceros beetle</name>
    <dbReference type="NCBI Taxonomy" id="72550"/>
    <lineage>
        <taxon>Eukaryota</taxon>
        <taxon>Metazoa</taxon>
        <taxon>Ecdysozoa</taxon>
        <taxon>Arthropoda</taxon>
        <taxon>Hexapoda</taxon>
        <taxon>Insecta</taxon>
        <taxon>Pterygota</taxon>
        <taxon>Neoptera</taxon>
        <taxon>Endopterygota</taxon>
        <taxon>Coleoptera</taxon>
        <taxon>Polyphaga</taxon>
        <taxon>Scarabaeiformia</taxon>
        <taxon>Scarabaeidae</taxon>
        <taxon>Dynastinae</taxon>
        <taxon>Oryctes</taxon>
    </lineage>
</organism>
<dbReference type="GO" id="GO:0005975">
    <property type="term" value="P:carbohydrate metabolic process"/>
    <property type="evidence" value="ECO:0007669"/>
    <property type="project" value="InterPro"/>
</dbReference>
<name>A0A5C0C9R1_ORYRH</name>
<feature type="chain" id="PRO_5022714632" evidence="1">
    <location>
        <begin position="20"/>
        <end position="371"/>
    </location>
</feature>
<proteinExistence type="evidence at transcript level"/>
<dbReference type="InterPro" id="IPR011330">
    <property type="entry name" value="Glyco_hydro/deAcase_b/a-brl"/>
</dbReference>
<dbReference type="EMBL" id="MK548391">
    <property type="protein sequence ID" value="QEI22867.1"/>
    <property type="molecule type" value="mRNA"/>
</dbReference>
<dbReference type="AlphaFoldDB" id="A0A5C0C9R1"/>
<evidence type="ECO:0000313" key="2">
    <source>
        <dbReference type="EMBL" id="QEI22867.1"/>
    </source>
</evidence>
<dbReference type="SUPFAM" id="SSF88713">
    <property type="entry name" value="Glycoside hydrolase/deacetylase"/>
    <property type="match status" value="1"/>
</dbReference>
<dbReference type="Gene3D" id="3.20.20.370">
    <property type="entry name" value="Glycoside hydrolase/deacetylase"/>
    <property type="match status" value="1"/>
</dbReference>
<dbReference type="GO" id="GO:0016787">
    <property type="term" value="F:hydrolase activity"/>
    <property type="evidence" value="ECO:0007669"/>
    <property type="project" value="UniProtKB-ARBA"/>
</dbReference>
<dbReference type="PANTHER" id="PTHR45985:SF8">
    <property type="entry name" value="CHITIN DEACETYLASE-LIKE 9, ISOFORM A"/>
    <property type="match status" value="1"/>
</dbReference>
<dbReference type="InterPro" id="IPR052740">
    <property type="entry name" value="CE4"/>
</dbReference>
<dbReference type="PANTHER" id="PTHR45985">
    <property type="match status" value="1"/>
</dbReference>
<protein>
    <submittedName>
        <fullName evidence="2">Putative chitin deacetylase</fullName>
    </submittedName>
</protein>
<reference evidence="2" key="1">
    <citation type="submission" date="2019-02" db="EMBL/GenBank/DDBJ databases">
        <authorList>
            <person name="Melzer M.J."/>
            <person name="Watanabe S."/>
        </authorList>
    </citation>
    <scope>NUCLEOTIDE SEQUENCE</scope>
    <source>
        <tissue evidence="2">Gut</tissue>
    </source>
</reference>